<name>B0D797_LACBS</name>
<dbReference type="GeneID" id="6075445"/>
<dbReference type="KEGG" id="lbc:LACBIDRAFT_318857"/>
<reference evidence="1 2" key="1">
    <citation type="journal article" date="2008" name="Nature">
        <title>The genome of Laccaria bicolor provides insights into mycorrhizal symbiosis.</title>
        <authorList>
            <person name="Martin F."/>
            <person name="Aerts A."/>
            <person name="Ahren D."/>
            <person name="Brun A."/>
            <person name="Danchin E.G.J."/>
            <person name="Duchaussoy F."/>
            <person name="Gibon J."/>
            <person name="Kohler A."/>
            <person name="Lindquist E."/>
            <person name="Pereda V."/>
            <person name="Salamov A."/>
            <person name="Shapiro H.J."/>
            <person name="Wuyts J."/>
            <person name="Blaudez D."/>
            <person name="Buee M."/>
            <person name="Brokstein P."/>
            <person name="Canbaeck B."/>
            <person name="Cohen D."/>
            <person name="Courty P.E."/>
            <person name="Coutinho P.M."/>
            <person name="Delaruelle C."/>
            <person name="Detter J.C."/>
            <person name="Deveau A."/>
            <person name="DiFazio S."/>
            <person name="Duplessis S."/>
            <person name="Fraissinet-Tachet L."/>
            <person name="Lucic E."/>
            <person name="Frey-Klett P."/>
            <person name="Fourrey C."/>
            <person name="Feussner I."/>
            <person name="Gay G."/>
            <person name="Grimwood J."/>
            <person name="Hoegger P.J."/>
            <person name="Jain P."/>
            <person name="Kilaru S."/>
            <person name="Labbe J."/>
            <person name="Lin Y.C."/>
            <person name="Legue V."/>
            <person name="Le Tacon F."/>
            <person name="Marmeisse R."/>
            <person name="Melayah D."/>
            <person name="Montanini B."/>
            <person name="Muratet M."/>
            <person name="Nehls U."/>
            <person name="Niculita-Hirzel H."/>
            <person name="Oudot-Le Secq M.P."/>
            <person name="Peter M."/>
            <person name="Quesneville H."/>
            <person name="Rajashekar B."/>
            <person name="Reich M."/>
            <person name="Rouhier N."/>
            <person name="Schmutz J."/>
            <person name="Yin T."/>
            <person name="Chalot M."/>
            <person name="Henrissat B."/>
            <person name="Kuees U."/>
            <person name="Lucas S."/>
            <person name="Van de Peer Y."/>
            <person name="Podila G.K."/>
            <person name="Polle A."/>
            <person name="Pukkila P.J."/>
            <person name="Richardson P.M."/>
            <person name="Rouze P."/>
            <person name="Sanders I.R."/>
            <person name="Stajich J.E."/>
            <person name="Tunlid A."/>
            <person name="Tuskan G."/>
            <person name="Grigoriev I.V."/>
        </authorList>
    </citation>
    <scope>NUCLEOTIDE SEQUENCE [LARGE SCALE GENOMIC DNA]</scope>
    <source>
        <strain evidence="2">S238N-H82 / ATCC MYA-4686</strain>
    </source>
</reference>
<dbReference type="Proteomes" id="UP000001194">
    <property type="component" value="Unassembled WGS sequence"/>
</dbReference>
<protein>
    <submittedName>
        <fullName evidence="1">Predicted protein</fullName>
    </submittedName>
</protein>
<accession>B0D797</accession>
<dbReference type="RefSeq" id="XP_001879964.1">
    <property type="nucleotide sequence ID" value="XM_001879929.1"/>
</dbReference>
<evidence type="ECO:0000313" key="2">
    <source>
        <dbReference type="Proteomes" id="UP000001194"/>
    </source>
</evidence>
<gene>
    <name evidence="1" type="ORF">LACBIDRAFT_318857</name>
</gene>
<dbReference type="InParanoid" id="B0D797"/>
<evidence type="ECO:0000313" key="1">
    <source>
        <dbReference type="EMBL" id="EDR09615.1"/>
    </source>
</evidence>
<dbReference type="OrthoDB" id="3250044at2759"/>
<sequence length="287" mass="31729">MSLDNPFVALEPAIIAACANHEKDNFTVPGYRRLISFANYIIKFGDSRCFSSEVQMHDHFAKVTEKDLTAPRVPLIYHSFKHGHLTFAIIEPLQLIPVAEDIFVQKVADAVLWMYSQTCPAGVTLGPLGSGFAWHEVFKDYRAPLPFTSIVALEKYLNVAVSLQQRRQKDLANISISGERLMLTQSDMDPSNFGIDDTGRVVIFDFCEIGWLPESLANYTLLCTGQFASKVGARVFGDHLDSVRASSNLASLVQVKVLLCMAARPTLGLDKDGNRISKNDGSMVGRV</sequence>
<dbReference type="AlphaFoldDB" id="B0D797"/>
<dbReference type="HOGENOM" id="CLU_084529_0_0_1"/>
<dbReference type="EMBL" id="DS547099">
    <property type="protein sequence ID" value="EDR09615.1"/>
    <property type="molecule type" value="Genomic_DNA"/>
</dbReference>
<organism evidence="2">
    <name type="scientific">Laccaria bicolor (strain S238N-H82 / ATCC MYA-4686)</name>
    <name type="common">Bicoloured deceiver</name>
    <name type="synonym">Laccaria laccata var. bicolor</name>
    <dbReference type="NCBI Taxonomy" id="486041"/>
    <lineage>
        <taxon>Eukaryota</taxon>
        <taxon>Fungi</taxon>
        <taxon>Dikarya</taxon>
        <taxon>Basidiomycota</taxon>
        <taxon>Agaricomycotina</taxon>
        <taxon>Agaricomycetes</taxon>
        <taxon>Agaricomycetidae</taxon>
        <taxon>Agaricales</taxon>
        <taxon>Agaricineae</taxon>
        <taxon>Hydnangiaceae</taxon>
        <taxon>Laccaria</taxon>
    </lineage>
</organism>
<dbReference type="STRING" id="486041.B0D797"/>
<keyword evidence="2" id="KW-1185">Reference proteome</keyword>
<proteinExistence type="predicted"/>